<feature type="compositionally biased region" description="Polar residues" evidence="1">
    <location>
        <begin position="100"/>
        <end position="112"/>
    </location>
</feature>
<protein>
    <submittedName>
        <fullName evidence="3">Uncharacterized protein</fullName>
    </submittedName>
</protein>
<evidence type="ECO:0000256" key="1">
    <source>
        <dbReference type="SAM" id="MobiDB-lite"/>
    </source>
</evidence>
<reference evidence="3 4" key="1">
    <citation type="submission" date="2017-08" db="EMBL/GenBank/DDBJ databases">
        <title>Reclassification of Bisgaard taxon 37 and 44.</title>
        <authorList>
            <person name="Christensen H."/>
        </authorList>
    </citation>
    <scope>NUCLEOTIDE SEQUENCE [LARGE SCALE GENOMIC DNA]</scope>
    <source>
        <strain evidence="3 4">111</strain>
    </source>
</reference>
<keyword evidence="2" id="KW-0472">Membrane</keyword>
<feature type="compositionally biased region" description="Low complexity" evidence="1">
    <location>
        <begin position="138"/>
        <end position="158"/>
    </location>
</feature>
<keyword evidence="2" id="KW-0812">Transmembrane</keyword>
<keyword evidence="2" id="KW-1133">Transmembrane helix</keyword>
<feature type="compositionally biased region" description="Low complexity" evidence="1">
    <location>
        <begin position="72"/>
        <end position="83"/>
    </location>
</feature>
<sequence length="575" mass="62870">MKSQPKGFRRTLLLVVVASILGTTTVYKLFQAEKADNLREASLASQTASAAEQNKATIDPALPTAPETDEQNNANNGANEESSPAVDNAPASLPAFPNAAPSNTAPSNQEPSTPAPVTEAGSAEQTPETKPSEQSNSVEQSNAAEQANANAQTTAETTAATVTPPVTLVTVQPASVKSDWNISGDFASLLVPLRAANVEGNLAIFSKFGQYTQLLDQLNQLYQKATYFELLPQVNPLANNPLKNDLMAYSQEVSQAFKQVYALLDFSLFRIKQLSTPVINPALRAFEQRLQLTAVPVEQVAKLQELVLPILEDLEQVLVGGVDKAKLSASELQKLDTKAKFQALTNYLQQIRQANPAAFTKAGTIDDAQAYQLVHLRVYNNGELGPYFTPLAREMQENYFTPITLNKNLAESGLALAKLQELATYLSSKVTPSSENEKRFKELQRKVNAALTLIDKMNNKILSVEASDKAEYNPLTGGYDLPVHFYVSYVNIPYLKEYKFSNAVCDNFNVFSLPGNMDDLITKCLGDFELSLDNFTASNNYRIKPTIRYLQYSTSNDAVLSEMKVNSRPAATQGE</sequence>
<feature type="region of interest" description="Disordered" evidence="1">
    <location>
        <begin position="60"/>
        <end position="158"/>
    </location>
</feature>
<name>A0A3A1YNB8_9GAMM</name>
<evidence type="ECO:0000256" key="2">
    <source>
        <dbReference type="SAM" id="Phobius"/>
    </source>
</evidence>
<dbReference type="AlphaFoldDB" id="A0A3A1YNB8"/>
<feature type="compositionally biased region" description="Polar residues" evidence="1">
    <location>
        <begin position="123"/>
        <end position="137"/>
    </location>
</feature>
<feature type="transmembrane region" description="Helical" evidence="2">
    <location>
        <begin position="12"/>
        <end position="30"/>
    </location>
</feature>
<organism evidence="3 4">
    <name type="scientific">Psittacicella hinzii</name>
    <dbReference type="NCBI Taxonomy" id="2028575"/>
    <lineage>
        <taxon>Bacteria</taxon>
        <taxon>Pseudomonadati</taxon>
        <taxon>Pseudomonadota</taxon>
        <taxon>Gammaproteobacteria</taxon>
        <taxon>Pasteurellales</taxon>
        <taxon>Psittacicellaceae</taxon>
        <taxon>Psittacicella</taxon>
    </lineage>
</organism>
<dbReference type="Proteomes" id="UP000265916">
    <property type="component" value="Unassembled WGS sequence"/>
</dbReference>
<keyword evidence="4" id="KW-1185">Reference proteome</keyword>
<dbReference type="EMBL" id="NRJG01000040">
    <property type="protein sequence ID" value="RIY39175.1"/>
    <property type="molecule type" value="Genomic_DNA"/>
</dbReference>
<dbReference type="RefSeq" id="WP_119530680.1">
    <property type="nucleotide sequence ID" value="NZ_JBHSSP010000004.1"/>
</dbReference>
<accession>A0A3A1YNB8</accession>
<evidence type="ECO:0000313" key="4">
    <source>
        <dbReference type="Proteomes" id="UP000265916"/>
    </source>
</evidence>
<comment type="caution">
    <text evidence="3">The sequence shown here is derived from an EMBL/GenBank/DDBJ whole genome shotgun (WGS) entry which is preliminary data.</text>
</comment>
<gene>
    <name evidence="3" type="ORF">CKF58_02735</name>
</gene>
<evidence type="ECO:0000313" key="3">
    <source>
        <dbReference type="EMBL" id="RIY39175.1"/>
    </source>
</evidence>
<proteinExistence type="predicted"/>